<dbReference type="VEuPathDB" id="FungiDB:H257_08595"/>
<sequence>MMEKGDDGNHGWSSLVCVETPNVFIGSSIKQRCWSLHHGMLTVSTGKYGTTRKHRVKQGGAWSEKELGIQVETEDGIWYHGMATSKVHWAMWMQAFQSLHPPSSLTMSPKKVNFHGKVRIRLIPLKSPDEVAQMHYSDSELSAMTTDDKLPRDALRMKTNRHRQYHLAKHFVSM</sequence>
<organism evidence="1 2">
    <name type="scientific">Aphanomyces astaci</name>
    <name type="common">Crayfish plague agent</name>
    <dbReference type="NCBI Taxonomy" id="112090"/>
    <lineage>
        <taxon>Eukaryota</taxon>
        <taxon>Sar</taxon>
        <taxon>Stramenopiles</taxon>
        <taxon>Oomycota</taxon>
        <taxon>Saprolegniomycetes</taxon>
        <taxon>Saprolegniales</taxon>
        <taxon>Verrucalvaceae</taxon>
        <taxon>Aphanomyces</taxon>
    </lineage>
</organism>
<accession>A0A6A4ZWR2</accession>
<comment type="caution">
    <text evidence="1">The sequence shown here is derived from an EMBL/GenBank/DDBJ whole genome shotgun (WGS) entry which is preliminary data.</text>
</comment>
<protein>
    <recommendedName>
        <fullName evidence="3">PH domain-containing protein</fullName>
    </recommendedName>
</protein>
<dbReference type="EMBL" id="VJMI01015649">
    <property type="protein sequence ID" value="KAF0725427.1"/>
    <property type="molecule type" value="Genomic_DNA"/>
</dbReference>
<gene>
    <name evidence="1" type="ORF">AaE_009709</name>
</gene>
<evidence type="ECO:0000313" key="2">
    <source>
        <dbReference type="Proteomes" id="UP000469452"/>
    </source>
</evidence>
<dbReference type="AlphaFoldDB" id="A0A6A4ZWR2"/>
<dbReference type="Proteomes" id="UP000469452">
    <property type="component" value="Unassembled WGS sequence"/>
</dbReference>
<evidence type="ECO:0008006" key="3">
    <source>
        <dbReference type="Google" id="ProtNLM"/>
    </source>
</evidence>
<name>A0A6A4ZWR2_APHAT</name>
<proteinExistence type="predicted"/>
<reference evidence="1 2" key="1">
    <citation type="submission" date="2019-06" db="EMBL/GenBank/DDBJ databases">
        <title>Genomics analysis of Aphanomyces spp. identifies a new class of oomycete effector associated with host adaptation.</title>
        <authorList>
            <person name="Gaulin E."/>
        </authorList>
    </citation>
    <scope>NUCLEOTIDE SEQUENCE [LARGE SCALE GENOMIC DNA]</scope>
    <source>
        <strain evidence="1 2">E</strain>
    </source>
</reference>
<evidence type="ECO:0000313" key="1">
    <source>
        <dbReference type="EMBL" id="KAF0725427.1"/>
    </source>
</evidence>